<accession>A0A2M7PSJ8</accession>
<name>A0A2M7PSJ8_9BACT</name>
<dbReference type="Proteomes" id="UP000230646">
    <property type="component" value="Unassembled WGS sequence"/>
</dbReference>
<dbReference type="GO" id="GO:0003677">
    <property type="term" value="F:DNA binding"/>
    <property type="evidence" value="ECO:0007669"/>
    <property type="project" value="UniProtKB-KW"/>
</dbReference>
<organism evidence="1 2">
    <name type="scientific">Candidatus Infernicultor aquiphilus</name>
    <dbReference type="NCBI Taxonomy" id="1805029"/>
    <lineage>
        <taxon>Bacteria</taxon>
        <taxon>Pseudomonadati</taxon>
        <taxon>Atribacterota</taxon>
        <taxon>Candidatus Phoenicimicrobiia</taxon>
        <taxon>Candidatus Pheonicimicrobiales</taxon>
        <taxon>Candidatus Phoenicimicrobiaceae</taxon>
        <taxon>Candidatus Infernicultor</taxon>
    </lineage>
</organism>
<comment type="caution">
    <text evidence="1">The sequence shown here is derived from an EMBL/GenBank/DDBJ whole genome shotgun (WGS) entry which is preliminary data.</text>
</comment>
<proteinExistence type="predicted"/>
<evidence type="ECO:0000313" key="1">
    <source>
        <dbReference type="EMBL" id="PIY33257.1"/>
    </source>
</evidence>
<dbReference type="EMBL" id="PFKO01000102">
    <property type="protein sequence ID" value="PIY33257.1"/>
    <property type="molecule type" value="Genomic_DNA"/>
</dbReference>
<reference evidence="1 2" key="1">
    <citation type="submission" date="2017-09" db="EMBL/GenBank/DDBJ databases">
        <title>Depth-based differentiation of microbial function through sediment-hosted aquifers and enrichment of novel symbionts in the deep terrestrial subsurface.</title>
        <authorList>
            <person name="Probst A.J."/>
            <person name="Ladd B."/>
            <person name="Jarett J.K."/>
            <person name="Geller-Mcgrath D.E."/>
            <person name="Sieber C.M."/>
            <person name="Emerson J.B."/>
            <person name="Anantharaman K."/>
            <person name="Thomas B.C."/>
            <person name="Malmstrom R."/>
            <person name="Stieglmeier M."/>
            <person name="Klingl A."/>
            <person name="Woyke T."/>
            <person name="Ryan C.M."/>
            <person name="Banfield J.F."/>
        </authorList>
    </citation>
    <scope>NUCLEOTIDE SEQUENCE [LARGE SCALE GENOMIC DNA]</scope>
    <source>
        <strain evidence="1">CG_4_10_14_3_um_filter_34_13</strain>
    </source>
</reference>
<dbReference type="AlphaFoldDB" id="A0A2M7PSJ8"/>
<gene>
    <name evidence="1" type="ORF">COZ07_02830</name>
</gene>
<evidence type="ECO:0000313" key="2">
    <source>
        <dbReference type="Proteomes" id="UP000230646"/>
    </source>
</evidence>
<keyword evidence="1" id="KW-0238">DNA-binding</keyword>
<protein>
    <submittedName>
        <fullName evidence="1">DNA-binding protein</fullName>
    </submittedName>
</protein>
<sequence>MKKKKIEIGSKVIAVNLSEKENDYISLTDIARFKNAETTG</sequence>
<feature type="non-terminal residue" evidence="1">
    <location>
        <position position="40"/>
    </location>
</feature>